<dbReference type="CDD" id="cd06222">
    <property type="entry name" value="RNase_H_like"/>
    <property type="match status" value="1"/>
</dbReference>
<dbReference type="AlphaFoldDB" id="A0AAD9ZVC2"/>
<organism evidence="2 3">
    <name type="scientific">Dipteronia sinensis</name>
    <dbReference type="NCBI Taxonomy" id="43782"/>
    <lineage>
        <taxon>Eukaryota</taxon>
        <taxon>Viridiplantae</taxon>
        <taxon>Streptophyta</taxon>
        <taxon>Embryophyta</taxon>
        <taxon>Tracheophyta</taxon>
        <taxon>Spermatophyta</taxon>
        <taxon>Magnoliopsida</taxon>
        <taxon>eudicotyledons</taxon>
        <taxon>Gunneridae</taxon>
        <taxon>Pentapetalae</taxon>
        <taxon>rosids</taxon>
        <taxon>malvids</taxon>
        <taxon>Sapindales</taxon>
        <taxon>Sapindaceae</taxon>
        <taxon>Hippocastanoideae</taxon>
        <taxon>Acereae</taxon>
        <taxon>Dipteronia</taxon>
    </lineage>
</organism>
<evidence type="ECO:0000313" key="2">
    <source>
        <dbReference type="EMBL" id="KAK3193704.1"/>
    </source>
</evidence>
<feature type="domain" description="RNase H type-1" evidence="1">
    <location>
        <begin position="36"/>
        <end position="146"/>
    </location>
</feature>
<sequence>MDKVVVIKSCFIFWTPPSHDWVKLNVDGSLIPYLGSISAGSVIMDNKKNWLVEFDVNKGLGSVIETAELLSIFEGLKLAWKAGFRKVMVKSDSQSDVLLLNNNTLLNHPLFNIIHDYKSLRKSPTDTLKLCLQEILDNKVASYLVNLGHSLDMGITVFEDPPTQISDILDGDYKGVVVARMVSSS</sequence>
<dbReference type="GO" id="GO:0004523">
    <property type="term" value="F:RNA-DNA hybrid ribonuclease activity"/>
    <property type="evidence" value="ECO:0007669"/>
    <property type="project" value="InterPro"/>
</dbReference>
<reference evidence="2" key="1">
    <citation type="journal article" date="2023" name="Plant J.">
        <title>Genome sequences and population genomics provide insights into the demographic history, inbreeding, and mutation load of two 'living fossil' tree species of Dipteronia.</title>
        <authorList>
            <person name="Feng Y."/>
            <person name="Comes H.P."/>
            <person name="Chen J."/>
            <person name="Zhu S."/>
            <person name="Lu R."/>
            <person name="Zhang X."/>
            <person name="Li P."/>
            <person name="Qiu J."/>
            <person name="Olsen K.M."/>
            <person name="Qiu Y."/>
        </authorList>
    </citation>
    <scope>NUCLEOTIDE SEQUENCE</scope>
    <source>
        <strain evidence="2">NBL</strain>
    </source>
</reference>
<keyword evidence="3" id="KW-1185">Reference proteome</keyword>
<dbReference type="InterPro" id="IPR036397">
    <property type="entry name" value="RNaseH_sf"/>
</dbReference>
<evidence type="ECO:0000313" key="3">
    <source>
        <dbReference type="Proteomes" id="UP001281410"/>
    </source>
</evidence>
<dbReference type="Pfam" id="PF13456">
    <property type="entry name" value="RVT_3"/>
    <property type="match status" value="1"/>
</dbReference>
<dbReference type="Proteomes" id="UP001281410">
    <property type="component" value="Unassembled WGS sequence"/>
</dbReference>
<dbReference type="InterPro" id="IPR044730">
    <property type="entry name" value="RNase_H-like_dom_plant"/>
</dbReference>
<dbReference type="InterPro" id="IPR053151">
    <property type="entry name" value="RNase_H-like"/>
</dbReference>
<accession>A0AAD9ZVC2</accession>
<name>A0AAD9ZVC2_9ROSI</name>
<proteinExistence type="predicted"/>
<dbReference type="GO" id="GO:0003676">
    <property type="term" value="F:nucleic acid binding"/>
    <property type="evidence" value="ECO:0007669"/>
    <property type="project" value="InterPro"/>
</dbReference>
<dbReference type="Gene3D" id="3.30.420.10">
    <property type="entry name" value="Ribonuclease H-like superfamily/Ribonuclease H"/>
    <property type="match status" value="1"/>
</dbReference>
<protein>
    <recommendedName>
        <fullName evidence="1">RNase H type-1 domain-containing protein</fullName>
    </recommendedName>
</protein>
<evidence type="ECO:0000259" key="1">
    <source>
        <dbReference type="Pfam" id="PF13456"/>
    </source>
</evidence>
<dbReference type="InterPro" id="IPR012337">
    <property type="entry name" value="RNaseH-like_sf"/>
</dbReference>
<dbReference type="PANTHER" id="PTHR47723">
    <property type="entry name" value="OS05G0353850 PROTEIN"/>
    <property type="match status" value="1"/>
</dbReference>
<dbReference type="EMBL" id="JANJYJ010000008">
    <property type="protein sequence ID" value="KAK3193704.1"/>
    <property type="molecule type" value="Genomic_DNA"/>
</dbReference>
<gene>
    <name evidence="2" type="ORF">Dsin_025014</name>
</gene>
<dbReference type="SUPFAM" id="SSF53098">
    <property type="entry name" value="Ribonuclease H-like"/>
    <property type="match status" value="1"/>
</dbReference>
<dbReference type="InterPro" id="IPR002156">
    <property type="entry name" value="RNaseH_domain"/>
</dbReference>
<dbReference type="PANTHER" id="PTHR47723:SF19">
    <property type="entry name" value="POLYNUCLEOTIDYL TRANSFERASE, RIBONUCLEASE H-LIKE SUPERFAMILY PROTEIN"/>
    <property type="match status" value="1"/>
</dbReference>
<comment type="caution">
    <text evidence="2">The sequence shown here is derived from an EMBL/GenBank/DDBJ whole genome shotgun (WGS) entry which is preliminary data.</text>
</comment>